<organism evidence="1 2">
    <name type="scientific">Candidatus Merdivicinus excrementipullorum</name>
    <dbReference type="NCBI Taxonomy" id="2840867"/>
    <lineage>
        <taxon>Bacteria</taxon>
        <taxon>Bacillati</taxon>
        <taxon>Bacillota</taxon>
        <taxon>Clostridia</taxon>
        <taxon>Eubacteriales</taxon>
        <taxon>Oscillospiraceae</taxon>
        <taxon>Oscillospiraceae incertae sedis</taxon>
        <taxon>Candidatus Merdivicinus</taxon>
    </lineage>
</organism>
<dbReference type="AlphaFoldDB" id="A0A9D1FLY5"/>
<reference evidence="1" key="1">
    <citation type="submission" date="2020-10" db="EMBL/GenBank/DDBJ databases">
        <authorList>
            <person name="Gilroy R."/>
        </authorList>
    </citation>
    <scope>NUCLEOTIDE SEQUENCE</scope>
    <source>
        <strain evidence="1">CHK199-13235</strain>
    </source>
</reference>
<protein>
    <submittedName>
        <fullName evidence="1">Phosphonate C-P lyase system protein PhnH</fullName>
    </submittedName>
</protein>
<dbReference type="Pfam" id="PF05845">
    <property type="entry name" value="PhnH"/>
    <property type="match status" value="1"/>
</dbReference>
<accession>A0A9D1FLY5</accession>
<name>A0A9D1FLY5_9FIRM</name>
<dbReference type="GO" id="GO:0016829">
    <property type="term" value="F:lyase activity"/>
    <property type="evidence" value="ECO:0007669"/>
    <property type="project" value="UniProtKB-KW"/>
</dbReference>
<dbReference type="NCBIfam" id="TIGR03292">
    <property type="entry name" value="PhnH_redo"/>
    <property type="match status" value="1"/>
</dbReference>
<dbReference type="EMBL" id="DVJP01000039">
    <property type="protein sequence ID" value="HIS76291.1"/>
    <property type="molecule type" value="Genomic_DNA"/>
</dbReference>
<evidence type="ECO:0000313" key="1">
    <source>
        <dbReference type="EMBL" id="HIS76291.1"/>
    </source>
</evidence>
<dbReference type="SUPFAM" id="SSF159709">
    <property type="entry name" value="PhnH-like"/>
    <property type="match status" value="1"/>
</dbReference>
<dbReference type="InterPro" id="IPR038058">
    <property type="entry name" value="PhnH-like_sp"/>
</dbReference>
<evidence type="ECO:0000313" key="2">
    <source>
        <dbReference type="Proteomes" id="UP000824002"/>
    </source>
</evidence>
<keyword evidence="1" id="KW-0456">Lyase</keyword>
<dbReference type="Proteomes" id="UP000824002">
    <property type="component" value="Unassembled WGS sequence"/>
</dbReference>
<sequence>MKQLHTFHEVYDSQKTFRLILEGMANPGRKLSLAETAGKLYGSSPEMLAAAMTLCDSSVSFCCVGDRELPEQIRLHTHSPQIPIDEADFLFITDPSQMEAAFSQAKCGTLENPHASATLFIRDAGPETEKIRLSGPGINGSMECAVSETACRAVSLRDAQQYEYPQGVDLVLIKPDGTFFCVPRLVRKEG</sequence>
<reference evidence="1" key="2">
    <citation type="journal article" date="2021" name="PeerJ">
        <title>Extensive microbial diversity within the chicken gut microbiome revealed by metagenomics and culture.</title>
        <authorList>
            <person name="Gilroy R."/>
            <person name="Ravi A."/>
            <person name="Getino M."/>
            <person name="Pursley I."/>
            <person name="Horton D.L."/>
            <person name="Alikhan N.F."/>
            <person name="Baker D."/>
            <person name="Gharbi K."/>
            <person name="Hall N."/>
            <person name="Watson M."/>
            <person name="Adriaenssens E.M."/>
            <person name="Foster-Nyarko E."/>
            <person name="Jarju S."/>
            <person name="Secka A."/>
            <person name="Antonio M."/>
            <person name="Oren A."/>
            <person name="Chaudhuri R.R."/>
            <person name="La Ragione R."/>
            <person name="Hildebrand F."/>
            <person name="Pallen M.J."/>
        </authorList>
    </citation>
    <scope>NUCLEOTIDE SEQUENCE</scope>
    <source>
        <strain evidence="1">CHK199-13235</strain>
    </source>
</reference>
<dbReference type="InterPro" id="IPR008772">
    <property type="entry name" value="Phosphonate_metab_PhnH"/>
</dbReference>
<gene>
    <name evidence="1" type="primary">phnH</name>
    <name evidence="1" type="ORF">IAB51_05695</name>
</gene>
<comment type="caution">
    <text evidence="1">The sequence shown here is derived from an EMBL/GenBank/DDBJ whole genome shotgun (WGS) entry which is preliminary data.</text>
</comment>
<proteinExistence type="predicted"/>
<dbReference type="Gene3D" id="3.40.50.11310">
    <property type="entry name" value="Bacterial phosphonate metabolism protein PhnH"/>
    <property type="match status" value="1"/>
</dbReference>
<dbReference type="GO" id="GO:0019634">
    <property type="term" value="P:organic phosphonate metabolic process"/>
    <property type="evidence" value="ECO:0007669"/>
    <property type="project" value="InterPro"/>
</dbReference>